<gene>
    <name evidence="2" type="ORF">SDC9_125693</name>
</gene>
<organism evidence="2">
    <name type="scientific">bioreactor metagenome</name>
    <dbReference type="NCBI Taxonomy" id="1076179"/>
    <lineage>
        <taxon>unclassified sequences</taxon>
        <taxon>metagenomes</taxon>
        <taxon>ecological metagenomes</taxon>
    </lineage>
</organism>
<proteinExistence type="predicted"/>
<protein>
    <submittedName>
        <fullName evidence="2">Uncharacterized protein</fullName>
    </submittedName>
</protein>
<feature type="region of interest" description="Disordered" evidence="1">
    <location>
        <begin position="1"/>
        <end position="48"/>
    </location>
</feature>
<comment type="caution">
    <text evidence="2">The sequence shown here is derived from an EMBL/GenBank/DDBJ whole genome shotgun (WGS) entry which is preliminary data.</text>
</comment>
<evidence type="ECO:0000313" key="2">
    <source>
        <dbReference type="EMBL" id="MPM78682.1"/>
    </source>
</evidence>
<accession>A0A645CPL6</accession>
<dbReference type="EMBL" id="VSSQ01028815">
    <property type="protein sequence ID" value="MPM78682.1"/>
    <property type="molecule type" value="Genomic_DNA"/>
</dbReference>
<dbReference type="AlphaFoldDB" id="A0A645CPL6"/>
<feature type="compositionally biased region" description="Low complexity" evidence="1">
    <location>
        <begin position="22"/>
        <end position="31"/>
    </location>
</feature>
<sequence length="99" mass="10376">MAEDNTAEWPGQEPDAEGGERQQGAGECVGAGEEELREHQGGGRPEDEEVVVLDGGADEARHRHGEGFGRCGGLGAPPCGLVDRRHCQLLLKGAETLAC</sequence>
<feature type="compositionally biased region" description="Basic and acidic residues" evidence="1">
    <location>
        <begin position="34"/>
        <end position="45"/>
    </location>
</feature>
<evidence type="ECO:0000256" key="1">
    <source>
        <dbReference type="SAM" id="MobiDB-lite"/>
    </source>
</evidence>
<reference evidence="2" key="1">
    <citation type="submission" date="2019-08" db="EMBL/GenBank/DDBJ databases">
        <authorList>
            <person name="Kucharzyk K."/>
            <person name="Murdoch R.W."/>
            <person name="Higgins S."/>
            <person name="Loffler F."/>
        </authorList>
    </citation>
    <scope>NUCLEOTIDE SEQUENCE</scope>
</reference>
<name>A0A645CPL6_9ZZZZ</name>